<feature type="non-terminal residue" evidence="1">
    <location>
        <position position="1"/>
    </location>
</feature>
<dbReference type="Proteomes" id="UP000831701">
    <property type="component" value="Chromosome 8"/>
</dbReference>
<reference evidence="1" key="1">
    <citation type="submission" date="2022-04" db="EMBL/GenBank/DDBJ databases">
        <title>Jade perch genome.</title>
        <authorList>
            <person name="Chao B."/>
        </authorList>
    </citation>
    <scope>NUCLEOTIDE SEQUENCE</scope>
    <source>
        <strain evidence="1">CB-2022</strain>
    </source>
</reference>
<gene>
    <name evidence="1" type="ORF">L3Q82_025473</name>
</gene>
<proteinExistence type="predicted"/>
<evidence type="ECO:0000313" key="2">
    <source>
        <dbReference type="Proteomes" id="UP000831701"/>
    </source>
</evidence>
<sequence>TAGTREHGERSFQMIKDLVAMYPVLDPVDQSHWISLSWLPALSEEEESIQQQDLKV</sequence>
<accession>A0ACB8WKT1</accession>
<name>A0ACB8WKT1_9TELE</name>
<protein>
    <submittedName>
        <fullName evidence="1">Uncharacterized protein</fullName>
    </submittedName>
</protein>
<dbReference type="EMBL" id="CM041538">
    <property type="protein sequence ID" value="KAI3368463.1"/>
    <property type="molecule type" value="Genomic_DNA"/>
</dbReference>
<keyword evidence="2" id="KW-1185">Reference proteome</keyword>
<organism evidence="1 2">
    <name type="scientific">Scortum barcoo</name>
    <name type="common">barcoo grunter</name>
    <dbReference type="NCBI Taxonomy" id="214431"/>
    <lineage>
        <taxon>Eukaryota</taxon>
        <taxon>Metazoa</taxon>
        <taxon>Chordata</taxon>
        <taxon>Craniata</taxon>
        <taxon>Vertebrata</taxon>
        <taxon>Euteleostomi</taxon>
        <taxon>Actinopterygii</taxon>
        <taxon>Neopterygii</taxon>
        <taxon>Teleostei</taxon>
        <taxon>Neoteleostei</taxon>
        <taxon>Acanthomorphata</taxon>
        <taxon>Eupercaria</taxon>
        <taxon>Centrarchiformes</taxon>
        <taxon>Terapontoidei</taxon>
        <taxon>Terapontidae</taxon>
        <taxon>Scortum</taxon>
    </lineage>
</organism>
<evidence type="ECO:0000313" key="1">
    <source>
        <dbReference type="EMBL" id="KAI3368463.1"/>
    </source>
</evidence>
<comment type="caution">
    <text evidence="1">The sequence shown here is derived from an EMBL/GenBank/DDBJ whole genome shotgun (WGS) entry which is preliminary data.</text>
</comment>